<feature type="region of interest" description="Disordered" evidence="1">
    <location>
        <begin position="1"/>
        <end position="42"/>
    </location>
</feature>
<feature type="compositionally biased region" description="Low complexity" evidence="1">
    <location>
        <begin position="140"/>
        <end position="160"/>
    </location>
</feature>
<evidence type="ECO:0000256" key="1">
    <source>
        <dbReference type="SAM" id="MobiDB-lite"/>
    </source>
</evidence>
<sequence length="753" mass="85491">MKQTIISSFVTGTPNGASPTTTSPTTTSPTNVTNKPVPAPPTPMKVVHKNNKSKTSAITMTQSSIESYFTVKPVPNGTSSPNTPASTSSIPTLSLSSSIMIPQVFVDNNSTLNSINQQIPVQTSQYKQHQLQFQKPPTPTTSASSTSTSNNSTFITNQSSFGNDVKFTGSNILAPDDEYTSTTSTSTTTTSTTLSTSSTTSTSPTSHVHIKLDIEYYEHNLRFWERTKHLTEEQQGLKMENIKNHPAMQGLTPCQITTKLSRISTNPSEYNEDDDEQLVELFKSTGGNWIQIVAKYTHHDESILTGKKSVSQLRSRFRSVPVLQRFINQSGDKDKLLKLYDKATPVKNWVSFFQSLREEFVSLTHVPDDPVKRLVKSVVFPCDINFKNMIEQKEYLHELFDIHGGDDFQLISDLFAQRFNVIYLNPQSIARWYHLYLYPFRDWSEEEEAKLENMVENMNQNQVPSFNDLSKDLKLVNVKRSAYQVKRKFYSKYGVDDLIRSHEPILLKKLVEDISSLRRTSGSMGSAAIPTLLKKLGIPQRMKLACFVYFRKFDPSYSNIEMPFDNKILETEGDQAKLLKLSLVLNESLRNRNESNHLVKEKLSSSRIRSIMKDQSYVRESKTLPGCPKFPDLIIECSNGIGIVFETDEFQHSSESADDHISRMNIIYPFAFKHVGTKVMIIRFNPENGDIGRGIDDTFKEVNLFLKETELVDGAKYVAYSQYTSHRFQYYLTSNNLGKHIKTIDKVEFFQLF</sequence>
<evidence type="ECO:0000313" key="3">
    <source>
        <dbReference type="EMBL" id="EGG15716.1"/>
    </source>
</evidence>
<feature type="region of interest" description="Disordered" evidence="1">
    <location>
        <begin position="126"/>
        <end position="205"/>
    </location>
</feature>
<dbReference type="SMART" id="SM00717">
    <property type="entry name" value="SANT"/>
    <property type="match status" value="2"/>
</dbReference>
<feature type="compositionally biased region" description="Low complexity" evidence="1">
    <location>
        <begin position="11"/>
        <end position="36"/>
    </location>
</feature>
<keyword evidence="4" id="KW-1185">Reference proteome</keyword>
<organism evidence="3 4">
    <name type="scientific">Cavenderia fasciculata</name>
    <name type="common">Slime mold</name>
    <name type="synonym">Dictyostelium fasciculatum</name>
    <dbReference type="NCBI Taxonomy" id="261658"/>
    <lineage>
        <taxon>Eukaryota</taxon>
        <taxon>Amoebozoa</taxon>
        <taxon>Evosea</taxon>
        <taxon>Eumycetozoa</taxon>
        <taxon>Dictyostelia</taxon>
        <taxon>Acytosteliales</taxon>
        <taxon>Cavenderiaceae</taxon>
        <taxon>Cavenderia</taxon>
    </lineage>
</organism>
<evidence type="ECO:0000313" key="4">
    <source>
        <dbReference type="Proteomes" id="UP000007797"/>
    </source>
</evidence>
<dbReference type="RefSeq" id="XP_004354458.1">
    <property type="nucleotide sequence ID" value="XM_004354406.1"/>
</dbReference>
<dbReference type="AlphaFoldDB" id="F4QAJ7"/>
<dbReference type="EMBL" id="GL883026">
    <property type="protein sequence ID" value="EGG15716.1"/>
    <property type="molecule type" value="Genomic_DNA"/>
</dbReference>
<dbReference type="GeneID" id="14867521"/>
<feature type="compositionally biased region" description="Polar residues" evidence="1">
    <location>
        <begin position="1"/>
        <end position="10"/>
    </location>
</feature>
<dbReference type="CDD" id="cd00167">
    <property type="entry name" value="SANT"/>
    <property type="match status" value="1"/>
</dbReference>
<feature type="domain" description="Myb-like" evidence="2">
    <location>
        <begin position="439"/>
        <end position="495"/>
    </location>
</feature>
<name>F4QAJ7_CACFS</name>
<reference evidence="4" key="1">
    <citation type="journal article" date="2011" name="Genome Res.">
        <title>Phylogeny-wide analysis of social amoeba genomes highlights ancient origins for complex intercellular communication.</title>
        <authorList>
            <person name="Heidel A.J."/>
            <person name="Lawal H.M."/>
            <person name="Felder M."/>
            <person name="Schilde C."/>
            <person name="Helps N.R."/>
            <person name="Tunggal B."/>
            <person name="Rivero F."/>
            <person name="John U."/>
            <person name="Schleicher M."/>
            <person name="Eichinger L."/>
            <person name="Platzer M."/>
            <person name="Noegel A.A."/>
            <person name="Schaap P."/>
            <person name="Gloeckner G."/>
        </authorList>
    </citation>
    <scope>NUCLEOTIDE SEQUENCE [LARGE SCALE GENOMIC DNA]</scope>
    <source>
        <strain evidence="4">SH3</strain>
    </source>
</reference>
<evidence type="ECO:0000259" key="2">
    <source>
        <dbReference type="SMART" id="SM00717"/>
    </source>
</evidence>
<proteinExistence type="predicted"/>
<feature type="compositionally biased region" description="Low complexity" evidence="1">
    <location>
        <begin position="180"/>
        <end position="205"/>
    </location>
</feature>
<dbReference type="InterPro" id="IPR001005">
    <property type="entry name" value="SANT/Myb"/>
</dbReference>
<accession>F4QAJ7</accession>
<feature type="compositionally biased region" description="Polar residues" evidence="1">
    <location>
        <begin position="126"/>
        <end position="135"/>
    </location>
</feature>
<protein>
    <recommendedName>
        <fullName evidence="2">Myb-like domain-containing protein</fullName>
    </recommendedName>
</protein>
<feature type="domain" description="Myb-like" evidence="2">
    <location>
        <begin position="266"/>
        <end position="323"/>
    </location>
</feature>
<dbReference type="Proteomes" id="UP000007797">
    <property type="component" value="Unassembled WGS sequence"/>
</dbReference>
<dbReference type="KEGG" id="dfa:DFA_10558"/>
<gene>
    <name evidence="3" type="ORF">DFA_10558</name>
</gene>